<dbReference type="InterPro" id="IPR000215">
    <property type="entry name" value="Serpin_fam"/>
</dbReference>
<comment type="similarity">
    <text evidence="1">Belongs to the serpin family.</text>
</comment>
<dbReference type="Gene3D" id="3.30.497.10">
    <property type="entry name" value="Antithrombin, subunit I, domain 2"/>
    <property type="match status" value="1"/>
</dbReference>
<dbReference type="Pfam" id="PF00079">
    <property type="entry name" value="Serpin"/>
    <property type="match status" value="2"/>
</dbReference>
<dbReference type="GO" id="GO:0005615">
    <property type="term" value="C:extracellular space"/>
    <property type="evidence" value="ECO:0007669"/>
    <property type="project" value="InterPro"/>
</dbReference>
<dbReference type="PROSITE" id="PS00284">
    <property type="entry name" value="SERPIN"/>
    <property type="match status" value="1"/>
</dbReference>
<feature type="region of interest" description="Disordered" evidence="2">
    <location>
        <begin position="46"/>
        <end position="70"/>
    </location>
</feature>
<organism evidence="4 5">
    <name type="scientific">Mola mola</name>
    <name type="common">Ocean sunfish</name>
    <name type="synonym">Tetraodon mola</name>
    <dbReference type="NCBI Taxonomy" id="94237"/>
    <lineage>
        <taxon>Eukaryota</taxon>
        <taxon>Metazoa</taxon>
        <taxon>Chordata</taxon>
        <taxon>Craniata</taxon>
        <taxon>Vertebrata</taxon>
        <taxon>Euteleostomi</taxon>
        <taxon>Actinopterygii</taxon>
        <taxon>Neopterygii</taxon>
        <taxon>Teleostei</taxon>
        <taxon>Neoteleostei</taxon>
        <taxon>Acanthomorphata</taxon>
        <taxon>Eupercaria</taxon>
        <taxon>Tetraodontiformes</taxon>
        <taxon>Molidae</taxon>
        <taxon>Mola</taxon>
    </lineage>
</organism>
<protein>
    <recommendedName>
        <fullName evidence="3">Serpin domain-containing protein</fullName>
    </recommendedName>
</protein>
<dbReference type="Proteomes" id="UP000261620">
    <property type="component" value="Unplaced"/>
</dbReference>
<dbReference type="Gene3D" id="2.10.310.10">
    <property type="entry name" value="Serpins superfamily"/>
    <property type="match status" value="1"/>
</dbReference>
<proteinExistence type="inferred from homology"/>
<dbReference type="InterPro" id="IPR036186">
    <property type="entry name" value="Serpin_sf"/>
</dbReference>
<dbReference type="GO" id="GO:0004867">
    <property type="term" value="F:serine-type endopeptidase inhibitor activity"/>
    <property type="evidence" value="ECO:0007669"/>
    <property type="project" value="InterPro"/>
</dbReference>
<accession>A0A3Q3WM80</accession>
<evidence type="ECO:0000256" key="1">
    <source>
        <dbReference type="RuleBase" id="RU000411"/>
    </source>
</evidence>
<evidence type="ECO:0000259" key="3">
    <source>
        <dbReference type="SMART" id="SM00093"/>
    </source>
</evidence>
<evidence type="ECO:0000256" key="2">
    <source>
        <dbReference type="SAM" id="MobiDB-lite"/>
    </source>
</evidence>
<reference evidence="4" key="2">
    <citation type="submission" date="2025-09" db="UniProtKB">
        <authorList>
            <consortium name="Ensembl"/>
        </authorList>
    </citation>
    <scope>IDENTIFICATION</scope>
</reference>
<sequence>CRLQMEPRVFGACKKTRLTKLQYWFYWKSSIFTFAKPRDLPLEPRCIYRSPEPEDPEDPTSEPVPGSTNPRVWELSKANSRFALSLYRQLALSKTPESNIFMSPISISTAFAMTKLGACNHTLQQIMKVFEFDTIKEKTSDQVHFFFAKLNCRLYRKKDRTTEVISANRLFGDKSLTFNETYQNINAFHKAFLEVNEEGSEAAASTTVVAVGRSINLNRVVFQANRPFLLLIREATINALLFMARVADPCGQ</sequence>
<dbReference type="Ensembl" id="ENSMMOT00000010138.1">
    <property type="protein sequence ID" value="ENSMMOP00000009964.1"/>
    <property type="gene ID" value="ENSMMOG00000007705.1"/>
</dbReference>
<evidence type="ECO:0000313" key="4">
    <source>
        <dbReference type="Ensembl" id="ENSMMOP00000009964.1"/>
    </source>
</evidence>
<keyword evidence="5" id="KW-1185">Reference proteome</keyword>
<feature type="domain" description="Serpin" evidence="3">
    <location>
        <begin position="84"/>
        <end position="249"/>
    </location>
</feature>
<dbReference type="InterPro" id="IPR023796">
    <property type="entry name" value="Serpin_dom"/>
</dbReference>
<dbReference type="SUPFAM" id="SSF56574">
    <property type="entry name" value="Serpins"/>
    <property type="match status" value="2"/>
</dbReference>
<dbReference type="Gene3D" id="6.20.40.10">
    <property type="match status" value="1"/>
</dbReference>
<dbReference type="AlphaFoldDB" id="A0A3Q3WM80"/>
<name>A0A3Q3WM80_MOLML</name>
<dbReference type="InterPro" id="IPR023795">
    <property type="entry name" value="Serpin_CS"/>
</dbReference>
<evidence type="ECO:0000313" key="5">
    <source>
        <dbReference type="Proteomes" id="UP000261620"/>
    </source>
</evidence>
<dbReference type="SMART" id="SM00093">
    <property type="entry name" value="SERPIN"/>
    <property type="match status" value="1"/>
</dbReference>
<dbReference type="PANTHER" id="PTHR11461">
    <property type="entry name" value="SERINE PROTEASE INHIBITOR, SERPIN"/>
    <property type="match status" value="1"/>
</dbReference>
<dbReference type="PANTHER" id="PTHR11461:SF53">
    <property type="entry name" value="ANTITHROMBIN-III"/>
    <property type="match status" value="1"/>
</dbReference>
<reference evidence="4" key="1">
    <citation type="submission" date="2025-08" db="UniProtKB">
        <authorList>
            <consortium name="Ensembl"/>
        </authorList>
    </citation>
    <scope>IDENTIFICATION</scope>
</reference>
<dbReference type="InterPro" id="IPR042178">
    <property type="entry name" value="Serpin_sf_1"/>
</dbReference>